<keyword evidence="6" id="KW-1133">Transmembrane helix</keyword>
<comment type="function">
    <text evidence="4">Flagellin is the subunit protein which polymerizes to form the filaments of archaeal flagella.</text>
</comment>
<gene>
    <name evidence="7" type="ORF">DM868_07920</name>
</gene>
<feature type="region of interest" description="Disordered" evidence="5">
    <location>
        <begin position="196"/>
        <end position="217"/>
    </location>
</feature>
<evidence type="ECO:0000256" key="3">
    <source>
        <dbReference type="ARBA" id="ARBA00022440"/>
    </source>
</evidence>
<comment type="caution">
    <text evidence="7">The sequence shown here is derived from an EMBL/GenBank/DDBJ whole genome shotgun (WGS) entry which is preliminary data.</text>
</comment>
<evidence type="ECO:0000313" key="7">
    <source>
        <dbReference type="EMBL" id="TKR26404.1"/>
    </source>
</evidence>
<evidence type="ECO:0000256" key="2">
    <source>
        <dbReference type="ARBA" id="ARBA00010256"/>
    </source>
</evidence>
<feature type="transmembrane region" description="Helical" evidence="6">
    <location>
        <begin position="12"/>
        <end position="37"/>
    </location>
</feature>
<dbReference type="GO" id="GO:0097589">
    <property type="term" value="C:archaeal-type flagellum"/>
    <property type="evidence" value="ECO:0007669"/>
    <property type="project" value="UniProtKB-SubCell"/>
</dbReference>
<dbReference type="EMBL" id="QKNX01000002">
    <property type="protein sequence ID" value="TKR26404.1"/>
    <property type="molecule type" value="Genomic_DNA"/>
</dbReference>
<evidence type="ECO:0000256" key="6">
    <source>
        <dbReference type="SAM" id="Phobius"/>
    </source>
</evidence>
<organism evidence="7 8">
    <name type="scientific">Natronomonas salsuginis</name>
    <dbReference type="NCBI Taxonomy" id="2217661"/>
    <lineage>
        <taxon>Archaea</taxon>
        <taxon>Methanobacteriati</taxon>
        <taxon>Methanobacteriota</taxon>
        <taxon>Stenosarchaea group</taxon>
        <taxon>Halobacteria</taxon>
        <taxon>Halobacteriales</taxon>
        <taxon>Natronomonadaceae</taxon>
        <taxon>Natronomonas</taxon>
    </lineage>
</organism>
<evidence type="ECO:0000256" key="1">
    <source>
        <dbReference type="ARBA" id="ARBA00004618"/>
    </source>
</evidence>
<dbReference type="NCBIfam" id="TIGR02537">
    <property type="entry name" value="arch_flag_Nterm"/>
    <property type="match status" value="1"/>
</dbReference>
<keyword evidence="6" id="KW-0812">Transmembrane</keyword>
<dbReference type="GO" id="GO:0097588">
    <property type="term" value="P:archaeal or bacterial-type flagellum-dependent cell motility"/>
    <property type="evidence" value="ECO:0007669"/>
    <property type="project" value="InterPro"/>
</dbReference>
<dbReference type="InterPro" id="IPR002774">
    <property type="entry name" value="Flagellin_arc-type"/>
</dbReference>
<evidence type="ECO:0000256" key="5">
    <source>
        <dbReference type="SAM" id="MobiDB-lite"/>
    </source>
</evidence>
<protein>
    <recommendedName>
        <fullName evidence="4">Flagellin</fullName>
    </recommendedName>
</protein>
<evidence type="ECO:0000256" key="4">
    <source>
        <dbReference type="RuleBase" id="RU361282"/>
    </source>
</evidence>
<accession>A0A4U5JC03</accession>
<comment type="similarity">
    <text evidence="2 4">Belongs to the archaeal flagellin family.</text>
</comment>
<dbReference type="PANTHER" id="PTHR35903">
    <property type="entry name" value="FLAGELLIN B1"/>
    <property type="match status" value="1"/>
</dbReference>
<name>A0A4U5JC03_9EURY</name>
<dbReference type="Pfam" id="PF01917">
    <property type="entry name" value="Flagellin_arch-type"/>
    <property type="match status" value="1"/>
</dbReference>
<keyword evidence="7" id="KW-0966">Cell projection</keyword>
<keyword evidence="3 4" id="KW-0974">Archaeal flagellum</keyword>
<evidence type="ECO:0000313" key="8">
    <source>
        <dbReference type="Proteomes" id="UP000308037"/>
    </source>
</evidence>
<reference evidence="7 8" key="1">
    <citation type="submission" date="2019-04" db="EMBL/GenBank/DDBJ databases">
        <title>Natronomonas sp. F20-122 a newhaloarchaeon isolated from a saline saltern of Isla Bacuta, Huelva, Spain.</title>
        <authorList>
            <person name="Duran-Viseras A."/>
            <person name="Sanchez-Porro C."/>
            <person name="Ventosa A."/>
        </authorList>
    </citation>
    <scope>NUCLEOTIDE SEQUENCE [LARGE SCALE GENOMIC DNA]</scope>
    <source>
        <strain evidence="7 8">F20-122</strain>
    </source>
</reference>
<sequence>MFEEYTAREERGQVGIGTLIVFIALVLVAAIAAGVLINTAGFLQTQAQSTGEESTEQVSTNLVFLSTTGTVDVDGSGELSGINQFSTTVQLGPGSNAIDLNDSTVSVFTDAGASAEFDGVDPANTAGTDEIAFDSRSTSVIGTDSSDSDATATIVVTPDSSGQLGVGEIEAGTTVDVVITTAEGTQAETSFIIEDPLDPQLDGGTDGSVDGDEIRLG</sequence>
<dbReference type="Proteomes" id="UP000308037">
    <property type="component" value="Unassembled WGS sequence"/>
</dbReference>
<dbReference type="InterPro" id="IPR013373">
    <property type="entry name" value="Flagellin/pilin_N_arc"/>
</dbReference>
<keyword evidence="8" id="KW-1185">Reference proteome</keyword>
<proteinExistence type="inferred from homology"/>
<dbReference type="PANTHER" id="PTHR35903:SF1">
    <property type="entry name" value="FLAGELLIN B1"/>
    <property type="match status" value="1"/>
</dbReference>
<keyword evidence="6" id="KW-0472">Membrane</keyword>
<comment type="subcellular location">
    <subcellularLocation>
        <location evidence="1 4">Archaeal flagellum</location>
    </subcellularLocation>
</comment>
<dbReference type="AlphaFoldDB" id="A0A4U5JC03"/>
<dbReference type="OrthoDB" id="102632at2157"/>
<keyword evidence="7" id="KW-0969">Cilium</keyword>
<keyword evidence="7" id="KW-0282">Flagellum</keyword>
<dbReference type="GO" id="GO:0005198">
    <property type="term" value="F:structural molecule activity"/>
    <property type="evidence" value="ECO:0007669"/>
    <property type="project" value="InterPro"/>
</dbReference>
<dbReference type="RefSeq" id="WP_137276320.1">
    <property type="nucleotide sequence ID" value="NZ_QKNX01000002.1"/>
</dbReference>